<dbReference type="Proteomes" id="UP000501690">
    <property type="component" value="Linkage Group LG3"/>
</dbReference>
<dbReference type="EMBL" id="CP039347">
    <property type="protein sequence ID" value="QCD86219.1"/>
    <property type="molecule type" value="Genomic_DNA"/>
</dbReference>
<dbReference type="AlphaFoldDB" id="A0A4D6LCC7"/>
<feature type="region of interest" description="Disordered" evidence="1">
    <location>
        <begin position="221"/>
        <end position="257"/>
    </location>
</feature>
<evidence type="ECO:0000256" key="2">
    <source>
        <dbReference type="SAM" id="Phobius"/>
    </source>
</evidence>
<evidence type="ECO:0000256" key="1">
    <source>
        <dbReference type="SAM" id="MobiDB-lite"/>
    </source>
</evidence>
<accession>A0A4D6LCC7</accession>
<keyword evidence="2" id="KW-1133">Transmembrane helix</keyword>
<evidence type="ECO:0000313" key="3">
    <source>
        <dbReference type="EMBL" id="QCD86219.1"/>
    </source>
</evidence>
<protein>
    <submittedName>
        <fullName evidence="3">Uncharacterized protein</fullName>
    </submittedName>
</protein>
<proteinExistence type="predicted"/>
<gene>
    <name evidence="3" type="ORF">DEO72_LG3g740</name>
</gene>
<feature type="region of interest" description="Disordered" evidence="1">
    <location>
        <begin position="1"/>
        <end position="52"/>
    </location>
</feature>
<feature type="region of interest" description="Disordered" evidence="1">
    <location>
        <begin position="85"/>
        <end position="131"/>
    </location>
</feature>
<sequence>MSQDYQTRQSTIEEGNLTGPIRTGHNQHTHTGNTRQPELNSRVPRVHPSSRAQLEGCLSELNSRNRGTHTARRHNFRTVWRGTRTAMRQAPQTRKHSSYRLADQPSPPGAHSPGPHCFRHNRLADSPYTARRTDYPKIISYQTYRPQPTEHVREPMPRITHHYQTRQSTIEEGNLTGPIRTGHNQHTHTGNTRQPELNSRVPRVHPSSRAQLEGCLSELNSRNAPQLPDRLAGDTYRHAPSASNTQTQQLPPGGSALTARRTLSRTPLLQTQPPSGFSIYRQANVIPDLTISFAIAWQNPIPSPGASYTMNPLVSRCCLADLALLPGAVSVLVLYWFFGQIFFAPYSQTYSQSITLLTQCNSRTMSGEVRRGRTTSGQVRVSIINPESEANYLCVVKAEKSWGSPFLFVIDDDRVIRYTGADDDTYDVVNAQTTEWGLAWD</sequence>
<reference evidence="3 4" key="1">
    <citation type="submission" date="2019-04" db="EMBL/GenBank/DDBJ databases">
        <title>An improved genome assembly and genetic linkage map for asparagus bean, Vigna unguiculata ssp. sesquipedialis.</title>
        <authorList>
            <person name="Xia Q."/>
            <person name="Zhang R."/>
            <person name="Dong Y."/>
        </authorList>
    </citation>
    <scope>NUCLEOTIDE SEQUENCE [LARGE SCALE GENOMIC DNA]</scope>
    <source>
        <tissue evidence="3">Leaf</tissue>
    </source>
</reference>
<feature type="transmembrane region" description="Helical" evidence="2">
    <location>
        <begin position="319"/>
        <end position="338"/>
    </location>
</feature>
<feature type="compositionally biased region" description="Low complexity" evidence="1">
    <location>
        <begin position="180"/>
        <end position="194"/>
    </location>
</feature>
<name>A0A4D6LCC7_VIGUN</name>
<feature type="compositionally biased region" description="Polar residues" evidence="1">
    <location>
        <begin position="241"/>
        <end position="250"/>
    </location>
</feature>
<keyword evidence="2" id="KW-0472">Membrane</keyword>
<evidence type="ECO:0000313" key="4">
    <source>
        <dbReference type="Proteomes" id="UP000501690"/>
    </source>
</evidence>
<keyword evidence="2" id="KW-0812">Transmembrane</keyword>
<feature type="region of interest" description="Disordered" evidence="1">
    <location>
        <begin position="169"/>
        <end position="206"/>
    </location>
</feature>
<feature type="compositionally biased region" description="Polar residues" evidence="1">
    <location>
        <begin position="1"/>
        <end position="13"/>
    </location>
</feature>
<keyword evidence="4" id="KW-1185">Reference proteome</keyword>
<feature type="compositionally biased region" description="Low complexity" evidence="1">
    <location>
        <begin position="22"/>
        <end position="36"/>
    </location>
</feature>
<organism evidence="3 4">
    <name type="scientific">Vigna unguiculata</name>
    <name type="common">Cowpea</name>
    <dbReference type="NCBI Taxonomy" id="3917"/>
    <lineage>
        <taxon>Eukaryota</taxon>
        <taxon>Viridiplantae</taxon>
        <taxon>Streptophyta</taxon>
        <taxon>Embryophyta</taxon>
        <taxon>Tracheophyta</taxon>
        <taxon>Spermatophyta</taxon>
        <taxon>Magnoliopsida</taxon>
        <taxon>eudicotyledons</taxon>
        <taxon>Gunneridae</taxon>
        <taxon>Pentapetalae</taxon>
        <taxon>rosids</taxon>
        <taxon>fabids</taxon>
        <taxon>Fabales</taxon>
        <taxon>Fabaceae</taxon>
        <taxon>Papilionoideae</taxon>
        <taxon>50 kb inversion clade</taxon>
        <taxon>NPAAA clade</taxon>
        <taxon>indigoferoid/millettioid clade</taxon>
        <taxon>Phaseoleae</taxon>
        <taxon>Vigna</taxon>
    </lineage>
</organism>